<dbReference type="AlphaFoldDB" id="A0A1D2NMK2"/>
<protein>
    <submittedName>
        <fullName evidence="2">Uncharacterized protein</fullName>
    </submittedName>
</protein>
<evidence type="ECO:0000313" key="3">
    <source>
        <dbReference type="Proteomes" id="UP000094527"/>
    </source>
</evidence>
<comment type="caution">
    <text evidence="2">The sequence shown here is derived from an EMBL/GenBank/DDBJ whole genome shotgun (WGS) entry which is preliminary data.</text>
</comment>
<reference evidence="2 3" key="1">
    <citation type="journal article" date="2016" name="Genome Biol. Evol.">
        <title>Gene Family Evolution Reflects Adaptation to Soil Environmental Stressors in the Genome of the Collembolan Orchesella cincta.</title>
        <authorList>
            <person name="Faddeeva-Vakhrusheva A."/>
            <person name="Derks M.F."/>
            <person name="Anvar S.Y."/>
            <person name="Agamennone V."/>
            <person name="Suring W."/>
            <person name="Smit S."/>
            <person name="van Straalen N.M."/>
            <person name="Roelofs D."/>
        </authorList>
    </citation>
    <scope>NUCLEOTIDE SEQUENCE [LARGE SCALE GENOMIC DNA]</scope>
    <source>
        <tissue evidence="2">Mixed pool</tissue>
    </source>
</reference>
<accession>A0A1D2NMK2</accession>
<feature type="region of interest" description="Disordered" evidence="1">
    <location>
        <begin position="1"/>
        <end position="26"/>
    </location>
</feature>
<keyword evidence="3" id="KW-1185">Reference proteome</keyword>
<gene>
    <name evidence="2" type="ORF">Ocin01_00582</name>
</gene>
<evidence type="ECO:0000256" key="1">
    <source>
        <dbReference type="SAM" id="MobiDB-lite"/>
    </source>
</evidence>
<dbReference type="OrthoDB" id="6343160at2759"/>
<dbReference type="Proteomes" id="UP000094527">
    <property type="component" value="Unassembled WGS sequence"/>
</dbReference>
<sequence length="79" mass="8348">MRSSSSTILPRSGTVPNTNLMSSEGSNPIWMQAYHNTWCKEDSLSESVLAPPSSSSTAAGAITRTTIANDSVVVMKSSK</sequence>
<evidence type="ECO:0000313" key="2">
    <source>
        <dbReference type="EMBL" id="ODN06166.1"/>
    </source>
</evidence>
<dbReference type="EMBL" id="LJIJ01000010">
    <property type="protein sequence ID" value="ODN06166.1"/>
    <property type="molecule type" value="Genomic_DNA"/>
</dbReference>
<proteinExistence type="predicted"/>
<organism evidence="2 3">
    <name type="scientific">Orchesella cincta</name>
    <name type="common">Springtail</name>
    <name type="synonym">Podura cincta</name>
    <dbReference type="NCBI Taxonomy" id="48709"/>
    <lineage>
        <taxon>Eukaryota</taxon>
        <taxon>Metazoa</taxon>
        <taxon>Ecdysozoa</taxon>
        <taxon>Arthropoda</taxon>
        <taxon>Hexapoda</taxon>
        <taxon>Collembola</taxon>
        <taxon>Entomobryomorpha</taxon>
        <taxon>Entomobryoidea</taxon>
        <taxon>Orchesellidae</taxon>
        <taxon>Orchesellinae</taxon>
        <taxon>Orchesella</taxon>
    </lineage>
</organism>
<name>A0A1D2NMK2_ORCCI</name>